<proteinExistence type="predicted"/>
<dbReference type="EMBL" id="MU826482">
    <property type="protein sequence ID" value="KAJ7375780.1"/>
    <property type="molecule type" value="Genomic_DNA"/>
</dbReference>
<feature type="chain" id="PRO_5040913500" evidence="1">
    <location>
        <begin position="27"/>
        <end position="103"/>
    </location>
</feature>
<dbReference type="Proteomes" id="UP001163046">
    <property type="component" value="Unassembled WGS sequence"/>
</dbReference>
<comment type="caution">
    <text evidence="2">The sequence shown here is derived from an EMBL/GenBank/DDBJ whole genome shotgun (WGS) entry which is preliminary data.</text>
</comment>
<feature type="signal peptide" evidence="1">
    <location>
        <begin position="1"/>
        <end position="26"/>
    </location>
</feature>
<organism evidence="2 3">
    <name type="scientific">Desmophyllum pertusum</name>
    <dbReference type="NCBI Taxonomy" id="174260"/>
    <lineage>
        <taxon>Eukaryota</taxon>
        <taxon>Metazoa</taxon>
        <taxon>Cnidaria</taxon>
        <taxon>Anthozoa</taxon>
        <taxon>Hexacorallia</taxon>
        <taxon>Scleractinia</taxon>
        <taxon>Caryophylliina</taxon>
        <taxon>Caryophylliidae</taxon>
        <taxon>Desmophyllum</taxon>
    </lineage>
</organism>
<evidence type="ECO:0000256" key="1">
    <source>
        <dbReference type="SAM" id="SignalP"/>
    </source>
</evidence>
<evidence type="ECO:0000313" key="2">
    <source>
        <dbReference type="EMBL" id="KAJ7375780.1"/>
    </source>
</evidence>
<gene>
    <name evidence="2" type="ORF">OS493_038914</name>
</gene>
<name>A0A9X0CU76_9CNID</name>
<protein>
    <submittedName>
        <fullName evidence="2">Uncharacterized protein</fullName>
    </submittedName>
</protein>
<sequence>VCLCVLGVSALVVSVYLVRDWQWAYCADAVAGPELYDGHSTYLLWLDSRHRHRSCGGYFVVTSAEQGIELRDEHVFNRSGNQPALLSAPQHKCNPVPVYHIDV</sequence>
<evidence type="ECO:0000313" key="3">
    <source>
        <dbReference type="Proteomes" id="UP001163046"/>
    </source>
</evidence>
<keyword evidence="3" id="KW-1185">Reference proteome</keyword>
<reference evidence="2" key="1">
    <citation type="submission" date="2023-01" db="EMBL/GenBank/DDBJ databases">
        <title>Genome assembly of the deep-sea coral Lophelia pertusa.</title>
        <authorList>
            <person name="Herrera S."/>
            <person name="Cordes E."/>
        </authorList>
    </citation>
    <scope>NUCLEOTIDE SEQUENCE</scope>
    <source>
        <strain evidence="2">USNM1676648</strain>
        <tissue evidence="2">Polyp</tissue>
    </source>
</reference>
<dbReference type="AlphaFoldDB" id="A0A9X0CU76"/>
<feature type="non-terminal residue" evidence="2">
    <location>
        <position position="1"/>
    </location>
</feature>
<accession>A0A9X0CU76</accession>
<keyword evidence="1" id="KW-0732">Signal</keyword>